<dbReference type="Proteomes" id="UP000468581">
    <property type="component" value="Unassembled WGS sequence"/>
</dbReference>
<keyword evidence="3 6" id="KW-0808">Transferase</keyword>
<dbReference type="CDD" id="cd04192">
    <property type="entry name" value="GT_2_like_e"/>
    <property type="match status" value="1"/>
</dbReference>
<organism evidence="6 7">
    <name type="scientific">Leptobacterium flavescens</name>
    <dbReference type="NCBI Taxonomy" id="472055"/>
    <lineage>
        <taxon>Bacteria</taxon>
        <taxon>Pseudomonadati</taxon>
        <taxon>Bacteroidota</taxon>
        <taxon>Flavobacteriia</taxon>
        <taxon>Flavobacteriales</taxon>
        <taxon>Flavobacteriaceae</taxon>
        <taxon>Leptobacterium</taxon>
    </lineage>
</organism>
<dbReference type="SUPFAM" id="SSF53448">
    <property type="entry name" value="Nucleotide-diphospho-sugar transferases"/>
    <property type="match status" value="1"/>
</dbReference>
<reference evidence="6 7" key="1">
    <citation type="submission" date="2020-01" db="EMBL/GenBank/DDBJ databases">
        <title>Leptobacterium flavescens.</title>
        <authorList>
            <person name="Wang G."/>
        </authorList>
    </citation>
    <scope>NUCLEOTIDE SEQUENCE [LARGE SCALE GENOMIC DNA]</scope>
    <source>
        <strain evidence="6 7">KCTC 22160</strain>
    </source>
</reference>
<dbReference type="AlphaFoldDB" id="A0A6P0UPE6"/>
<dbReference type="InterPro" id="IPR029044">
    <property type="entry name" value="Nucleotide-diphossugar_trans"/>
</dbReference>
<feature type="transmembrane region" description="Helical" evidence="4">
    <location>
        <begin position="342"/>
        <end position="361"/>
    </location>
</feature>
<dbReference type="GO" id="GO:0016757">
    <property type="term" value="F:glycosyltransferase activity"/>
    <property type="evidence" value="ECO:0007669"/>
    <property type="project" value="UniProtKB-KW"/>
</dbReference>
<name>A0A6P0UPE6_9FLAO</name>
<dbReference type="PANTHER" id="PTHR43630:SF1">
    <property type="entry name" value="POLY-BETA-1,6-N-ACETYL-D-GLUCOSAMINE SYNTHASE"/>
    <property type="match status" value="1"/>
</dbReference>
<dbReference type="Pfam" id="PF00535">
    <property type="entry name" value="Glycos_transf_2"/>
    <property type="match status" value="1"/>
</dbReference>
<evidence type="ECO:0000259" key="5">
    <source>
        <dbReference type="Pfam" id="PF00535"/>
    </source>
</evidence>
<comment type="caution">
    <text evidence="6">The sequence shown here is derived from an EMBL/GenBank/DDBJ whole genome shotgun (WGS) entry which is preliminary data.</text>
</comment>
<proteinExistence type="inferred from homology"/>
<evidence type="ECO:0000256" key="2">
    <source>
        <dbReference type="ARBA" id="ARBA00022676"/>
    </source>
</evidence>
<feature type="transmembrane region" description="Helical" evidence="4">
    <location>
        <begin position="309"/>
        <end position="330"/>
    </location>
</feature>
<accession>A0A6P0UPE6</accession>
<sequence length="374" mass="42890">MIILFVILSLYCLLILWFAYGFYKLKMSRNEIFPVPQTRFSIVIPFRNESSNLPSLLDSLKTLDYPAPMFEIIMIDDDSTDNSTQIIRDFSATTTLNISVIRNIRSSTSPKKDAIETAISRAKNEWIVTTDADCILPANWLWIFDSAIGTNGPKFIAGPVTYMVEDRFSDHFQLLDFQSLQAITMGAFGWKKAFLCNGANLAYEKKAFVEVMGFIGNDIIASGDDIFLLEKMQKHYPDKVVYLKNRDLIVKTRPQNGWNALVQQRIRWAAKTSAYKNPMGKWIGSLVLLMNISLIVLLIISLISASYWGYFLISFAVKFFIDLLLLAYAAFFFQQKEQLKNYPLSSVVYPFFCVYVALSSFKKGYVWKGRNFER</sequence>
<evidence type="ECO:0000256" key="4">
    <source>
        <dbReference type="SAM" id="Phobius"/>
    </source>
</evidence>
<gene>
    <name evidence="6" type="ORF">GWK08_04985</name>
</gene>
<keyword evidence="4" id="KW-0472">Membrane</keyword>
<protein>
    <submittedName>
        <fullName evidence="6">Glycosyltransferase</fullName>
    </submittedName>
</protein>
<evidence type="ECO:0000313" key="7">
    <source>
        <dbReference type="Proteomes" id="UP000468581"/>
    </source>
</evidence>
<keyword evidence="7" id="KW-1185">Reference proteome</keyword>
<evidence type="ECO:0000256" key="1">
    <source>
        <dbReference type="ARBA" id="ARBA00006739"/>
    </source>
</evidence>
<dbReference type="PANTHER" id="PTHR43630">
    <property type="entry name" value="POLY-BETA-1,6-N-ACETYL-D-GLUCOSAMINE SYNTHASE"/>
    <property type="match status" value="1"/>
</dbReference>
<feature type="transmembrane region" description="Helical" evidence="4">
    <location>
        <begin position="282"/>
        <end position="303"/>
    </location>
</feature>
<keyword evidence="2" id="KW-0328">Glycosyltransferase</keyword>
<comment type="similarity">
    <text evidence="1">Belongs to the glycosyltransferase 2 family.</text>
</comment>
<dbReference type="InterPro" id="IPR001173">
    <property type="entry name" value="Glyco_trans_2-like"/>
</dbReference>
<evidence type="ECO:0000313" key="6">
    <source>
        <dbReference type="EMBL" id="NER12783.1"/>
    </source>
</evidence>
<feature type="domain" description="Glycosyltransferase 2-like" evidence="5">
    <location>
        <begin position="41"/>
        <end position="201"/>
    </location>
</feature>
<keyword evidence="4" id="KW-1133">Transmembrane helix</keyword>
<keyword evidence="4" id="KW-0812">Transmembrane</keyword>
<dbReference type="Gene3D" id="3.90.550.10">
    <property type="entry name" value="Spore Coat Polysaccharide Biosynthesis Protein SpsA, Chain A"/>
    <property type="match status" value="1"/>
</dbReference>
<evidence type="ECO:0000256" key="3">
    <source>
        <dbReference type="ARBA" id="ARBA00022679"/>
    </source>
</evidence>
<dbReference type="EMBL" id="JAABOO010000001">
    <property type="protein sequence ID" value="NER12783.1"/>
    <property type="molecule type" value="Genomic_DNA"/>
</dbReference>
<feature type="transmembrane region" description="Helical" evidence="4">
    <location>
        <begin position="6"/>
        <end position="23"/>
    </location>
</feature>